<accession>X0V7J5</accession>
<name>X0V7J5_9ZZZZ</name>
<protein>
    <submittedName>
        <fullName evidence="1">Uncharacterized protein</fullName>
    </submittedName>
</protein>
<gene>
    <name evidence="1" type="ORF">S01H1_59332</name>
</gene>
<reference evidence="1" key="1">
    <citation type="journal article" date="2014" name="Front. Microbiol.">
        <title>High frequency of phylogenetically diverse reductive dehalogenase-homologous genes in deep subseafloor sedimentary metagenomes.</title>
        <authorList>
            <person name="Kawai M."/>
            <person name="Futagami T."/>
            <person name="Toyoda A."/>
            <person name="Takaki Y."/>
            <person name="Nishi S."/>
            <person name="Hori S."/>
            <person name="Arai W."/>
            <person name="Tsubouchi T."/>
            <person name="Morono Y."/>
            <person name="Uchiyama I."/>
            <person name="Ito T."/>
            <person name="Fujiyama A."/>
            <person name="Inagaki F."/>
            <person name="Takami H."/>
        </authorList>
    </citation>
    <scope>NUCLEOTIDE SEQUENCE</scope>
    <source>
        <strain evidence="1">Expedition CK06-06</strain>
    </source>
</reference>
<feature type="non-terminal residue" evidence="1">
    <location>
        <position position="1"/>
    </location>
</feature>
<dbReference type="Gene3D" id="1.10.10.10">
    <property type="entry name" value="Winged helix-like DNA-binding domain superfamily/Winged helix DNA-binding domain"/>
    <property type="match status" value="1"/>
</dbReference>
<comment type="caution">
    <text evidence="1">The sequence shown here is derived from an EMBL/GenBank/DDBJ whole genome shotgun (WGS) entry which is preliminary data.</text>
</comment>
<dbReference type="AlphaFoldDB" id="X0V7J5"/>
<organism evidence="1">
    <name type="scientific">marine sediment metagenome</name>
    <dbReference type="NCBI Taxonomy" id="412755"/>
    <lineage>
        <taxon>unclassified sequences</taxon>
        <taxon>metagenomes</taxon>
        <taxon>ecological metagenomes</taxon>
    </lineage>
</organism>
<proteinExistence type="predicted"/>
<sequence length="34" mass="3684">AEAAGVRQGTFKSRLNRALKALRKQVISEDGEPS</sequence>
<evidence type="ECO:0000313" key="1">
    <source>
        <dbReference type="EMBL" id="GAG14100.1"/>
    </source>
</evidence>
<dbReference type="EMBL" id="BARS01038806">
    <property type="protein sequence ID" value="GAG14100.1"/>
    <property type="molecule type" value="Genomic_DNA"/>
</dbReference>
<dbReference type="InterPro" id="IPR036388">
    <property type="entry name" value="WH-like_DNA-bd_sf"/>
</dbReference>